<accession>A0ABT8DIV2</accession>
<name>A0ABT8DIV2_9FLAO</name>
<keyword evidence="1 2" id="KW-0732">Signal</keyword>
<dbReference type="Pfam" id="PF13517">
    <property type="entry name" value="FG-GAP_3"/>
    <property type="match status" value="3"/>
</dbReference>
<gene>
    <name evidence="4" type="ORF">QRD02_05535</name>
</gene>
<proteinExistence type="predicted"/>
<keyword evidence="5" id="KW-1185">Reference proteome</keyword>
<dbReference type="NCBIfam" id="TIGR04183">
    <property type="entry name" value="Por_Secre_tail"/>
    <property type="match status" value="1"/>
</dbReference>
<sequence length="457" mass="50173">MKKILFLLSLISFNTYAQIDFEAHIIVDSNPVVDGPFALASGDIDGDGDKDLFATSTKGDKVVWFKNVDGQGNFSEPIVITSTMDYPMDLAIADIDNDGDLDLVAISNGDHKIAWFENTDGLGNFGPLTLVATFTYVQTIEAKDIDADGDLDLIAGGNDKISWFENLNGLGTFGPEKIINTDILSTESVEVDDIDGDGDMDVIMADWPRDIVAWYENLDGLGNFGPEQIISLAADNPNTVVLTDIDNDGDLDVVSTNEGGQIAWFKNTDGLGNFSTPIIIAENIELAYKMHAADLDGDRDKDILASLYFDGDLIWLENDGSGNFSEPQFFYSDEFSPIAIIADDFNGDNKMDIATGIYLNIVFEDDQIIWFENKGPLSIEENTTNYFSIYPNPTNGVLNIKSATPLSEITVYNNHGQLLFASEKNNQVDISTLSQGIYFVKIKDENGQTETKKVIKN</sequence>
<organism evidence="4 5">
    <name type="scientific">Aequorivita aurantiaca</name>
    <dbReference type="NCBI Taxonomy" id="3053356"/>
    <lineage>
        <taxon>Bacteria</taxon>
        <taxon>Pseudomonadati</taxon>
        <taxon>Bacteroidota</taxon>
        <taxon>Flavobacteriia</taxon>
        <taxon>Flavobacteriales</taxon>
        <taxon>Flavobacteriaceae</taxon>
        <taxon>Aequorivita</taxon>
    </lineage>
</organism>
<feature type="domain" description="Secretion system C-terminal sorting" evidence="3">
    <location>
        <begin position="389"/>
        <end position="455"/>
    </location>
</feature>
<evidence type="ECO:0000256" key="1">
    <source>
        <dbReference type="ARBA" id="ARBA00022729"/>
    </source>
</evidence>
<dbReference type="SUPFAM" id="SSF69318">
    <property type="entry name" value="Integrin alpha N-terminal domain"/>
    <property type="match status" value="1"/>
</dbReference>
<evidence type="ECO:0000256" key="2">
    <source>
        <dbReference type="SAM" id="SignalP"/>
    </source>
</evidence>
<evidence type="ECO:0000259" key="3">
    <source>
        <dbReference type="Pfam" id="PF18962"/>
    </source>
</evidence>
<dbReference type="EMBL" id="JAUGQQ010000002">
    <property type="protein sequence ID" value="MDN3723835.1"/>
    <property type="molecule type" value="Genomic_DNA"/>
</dbReference>
<reference evidence="4 5" key="1">
    <citation type="submission" date="2023-06" db="EMBL/GenBank/DDBJ databases">
        <authorList>
            <person name="Ye Y.-Q."/>
            <person name="Du Z.-J."/>
        </authorList>
    </citation>
    <scope>NUCLEOTIDE SEQUENCE [LARGE SCALE GENOMIC DNA]</scope>
    <source>
        <strain evidence="4 5">SDUM287046</strain>
    </source>
</reference>
<dbReference type="InterPro" id="IPR028994">
    <property type="entry name" value="Integrin_alpha_N"/>
</dbReference>
<evidence type="ECO:0000313" key="4">
    <source>
        <dbReference type="EMBL" id="MDN3723835.1"/>
    </source>
</evidence>
<dbReference type="Gene3D" id="2.130.10.130">
    <property type="entry name" value="Integrin alpha, N-terminal"/>
    <property type="match status" value="1"/>
</dbReference>
<dbReference type="Pfam" id="PF18962">
    <property type="entry name" value="Por_Secre_tail"/>
    <property type="match status" value="1"/>
</dbReference>
<protein>
    <submittedName>
        <fullName evidence="4">T9SS type A sorting domain-containing protein</fullName>
    </submittedName>
</protein>
<dbReference type="RefSeq" id="WP_290253922.1">
    <property type="nucleotide sequence ID" value="NZ_JAUGQQ010000002.1"/>
</dbReference>
<dbReference type="InterPro" id="IPR013517">
    <property type="entry name" value="FG-GAP"/>
</dbReference>
<dbReference type="InterPro" id="IPR026444">
    <property type="entry name" value="Secre_tail"/>
</dbReference>
<feature type="signal peptide" evidence="2">
    <location>
        <begin position="1"/>
        <end position="17"/>
    </location>
</feature>
<evidence type="ECO:0000313" key="5">
    <source>
        <dbReference type="Proteomes" id="UP001244787"/>
    </source>
</evidence>
<dbReference type="PANTHER" id="PTHR44103">
    <property type="entry name" value="PROPROTEIN CONVERTASE P"/>
    <property type="match status" value="1"/>
</dbReference>
<feature type="chain" id="PRO_5045605325" evidence="2">
    <location>
        <begin position="18"/>
        <end position="457"/>
    </location>
</feature>
<comment type="caution">
    <text evidence="4">The sequence shown here is derived from an EMBL/GenBank/DDBJ whole genome shotgun (WGS) entry which is preliminary data.</text>
</comment>
<dbReference type="Proteomes" id="UP001244787">
    <property type="component" value="Unassembled WGS sequence"/>
</dbReference>
<dbReference type="PANTHER" id="PTHR44103:SF1">
    <property type="entry name" value="PROPROTEIN CONVERTASE P"/>
    <property type="match status" value="1"/>
</dbReference>